<sequence>MIYIDFSFLKDKYPILYKTINQAIDNVYTDTDTAMYKVRKFVEQIVDLFLNLEQIHYTKTLNLYGKINLLDECSNLDCIKYLDILRILGNKIIHGGNIDSDLAIKSIKLCYCICQTLMSKYHQTTIITYKNIDTKLLHCEDIIEFDNPIYNEFLDDLKLIIFSLIIREKLDGIGFIEEIKYISYKEFYYYFILALKEYSKISASNMYKIINIKDMLRKNLNTTDSDYINNILCKKIYNLCPWNKNIN</sequence>
<evidence type="ECO:0000313" key="1">
    <source>
        <dbReference type="EMBL" id="MDZ5031628.1"/>
    </source>
</evidence>
<reference evidence="1" key="1">
    <citation type="submission" date="2019-11" db="EMBL/GenBank/DDBJ databases">
        <title>Characterization of Clostridium perfringens isolates from swine manure treated agricultural soils.</title>
        <authorList>
            <person name="Wushke S.T."/>
        </authorList>
    </citation>
    <scope>NUCLEOTIDE SEQUENCE</scope>
    <source>
        <strain evidence="1">X15</strain>
    </source>
</reference>
<gene>
    <name evidence="1" type="ORF">GNF81_02225</name>
</gene>
<name>A0AAW9IYS8_CLOPF</name>
<dbReference type="EMBL" id="WNVG01000003">
    <property type="protein sequence ID" value="MDZ5031628.1"/>
    <property type="molecule type" value="Genomic_DNA"/>
</dbReference>
<dbReference type="RefSeq" id="WP_198603743.1">
    <property type="nucleotide sequence ID" value="NZ_JACOHV010000002.1"/>
</dbReference>
<comment type="caution">
    <text evidence="1">The sequence shown here is derived from an EMBL/GenBank/DDBJ whole genome shotgun (WGS) entry which is preliminary data.</text>
</comment>
<dbReference type="Proteomes" id="UP001289066">
    <property type="component" value="Unassembled WGS sequence"/>
</dbReference>
<evidence type="ECO:0000313" key="2">
    <source>
        <dbReference type="Proteomes" id="UP001289066"/>
    </source>
</evidence>
<accession>A0AAW9IYS8</accession>
<evidence type="ECO:0008006" key="3">
    <source>
        <dbReference type="Google" id="ProtNLM"/>
    </source>
</evidence>
<dbReference type="AlphaFoldDB" id="A0AAW9IYS8"/>
<organism evidence="1 2">
    <name type="scientific">Clostridium perfringens</name>
    <dbReference type="NCBI Taxonomy" id="1502"/>
    <lineage>
        <taxon>Bacteria</taxon>
        <taxon>Bacillati</taxon>
        <taxon>Bacillota</taxon>
        <taxon>Clostridia</taxon>
        <taxon>Eubacteriales</taxon>
        <taxon>Clostridiaceae</taxon>
        <taxon>Clostridium</taxon>
    </lineage>
</organism>
<proteinExistence type="predicted"/>
<protein>
    <recommendedName>
        <fullName evidence="3">DUF4145 domain-containing protein</fullName>
    </recommendedName>
</protein>